<dbReference type="AlphaFoldDB" id="A0A7X5HVA9"/>
<dbReference type="InterPro" id="IPR051214">
    <property type="entry name" value="GH32_Enzymes"/>
</dbReference>
<comment type="similarity">
    <text evidence="1 5">Belongs to the glycosyl hydrolase 32 family.</text>
</comment>
<dbReference type="InterPro" id="IPR023296">
    <property type="entry name" value="Glyco_hydro_beta-prop_sf"/>
</dbReference>
<evidence type="ECO:0000259" key="8">
    <source>
        <dbReference type="Pfam" id="PF08244"/>
    </source>
</evidence>
<evidence type="ECO:0000313" key="10">
    <source>
        <dbReference type="Proteomes" id="UP000461585"/>
    </source>
</evidence>
<reference evidence="9 10" key="1">
    <citation type="submission" date="2020-01" db="EMBL/GenBank/DDBJ databases">
        <title>Anaeroalcalibacter tamaniensis gen. nov., sp. nov., moderately halophilic strictly anaerobic fermenter bacterium from mud volcano of Taman peninsula.</title>
        <authorList>
            <person name="Frolova A."/>
            <person name="Merkel A.Y."/>
            <person name="Slobodkin A.I."/>
        </authorList>
    </citation>
    <scope>NUCLEOTIDE SEQUENCE [LARGE SCALE GENOMIC DNA]</scope>
    <source>
        <strain evidence="9 10">F-3ap</strain>
    </source>
</reference>
<dbReference type="RefSeq" id="WP_162370024.1">
    <property type="nucleotide sequence ID" value="NZ_JAAEEH010000013.1"/>
</dbReference>
<comment type="caution">
    <text evidence="9">The sequence shown here is derived from an EMBL/GenBank/DDBJ whole genome shotgun (WGS) entry which is preliminary data.</text>
</comment>
<evidence type="ECO:0000256" key="2">
    <source>
        <dbReference type="ARBA" id="ARBA00012758"/>
    </source>
</evidence>
<keyword evidence="10" id="KW-1185">Reference proteome</keyword>
<evidence type="ECO:0000313" key="9">
    <source>
        <dbReference type="EMBL" id="NDL67295.1"/>
    </source>
</evidence>
<keyword evidence="3 5" id="KW-0378">Hydrolase</keyword>
<evidence type="ECO:0000256" key="3">
    <source>
        <dbReference type="ARBA" id="ARBA00022801"/>
    </source>
</evidence>
<dbReference type="SMART" id="SM00640">
    <property type="entry name" value="Glyco_32"/>
    <property type="match status" value="1"/>
</dbReference>
<feature type="region of interest" description="Disordered" evidence="6">
    <location>
        <begin position="1"/>
        <end position="21"/>
    </location>
</feature>
<dbReference type="GO" id="GO:0005975">
    <property type="term" value="P:carbohydrate metabolic process"/>
    <property type="evidence" value="ECO:0007669"/>
    <property type="project" value="InterPro"/>
</dbReference>
<accession>A0A7X5HVA9</accession>
<dbReference type="SUPFAM" id="SSF49899">
    <property type="entry name" value="Concanavalin A-like lectins/glucanases"/>
    <property type="match status" value="1"/>
</dbReference>
<dbReference type="InterPro" id="IPR013148">
    <property type="entry name" value="Glyco_hydro_32_N"/>
</dbReference>
<name>A0A7X5HVA9_9FIRM</name>
<dbReference type="Proteomes" id="UP000461585">
    <property type="component" value="Unassembled WGS sequence"/>
</dbReference>
<evidence type="ECO:0000259" key="7">
    <source>
        <dbReference type="Pfam" id="PF00251"/>
    </source>
</evidence>
<dbReference type="Gene3D" id="2.115.10.20">
    <property type="entry name" value="Glycosyl hydrolase domain, family 43"/>
    <property type="match status" value="1"/>
</dbReference>
<proteinExistence type="inferred from homology"/>
<dbReference type="Pfam" id="PF08244">
    <property type="entry name" value="Glyco_hydro_32C"/>
    <property type="match status" value="1"/>
</dbReference>
<evidence type="ECO:0000256" key="5">
    <source>
        <dbReference type="RuleBase" id="RU362110"/>
    </source>
</evidence>
<evidence type="ECO:0000256" key="1">
    <source>
        <dbReference type="ARBA" id="ARBA00009902"/>
    </source>
</evidence>
<dbReference type="PANTHER" id="PTHR43101">
    <property type="entry name" value="BETA-FRUCTOSIDASE"/>
    <property type="match status" value="1"/>
</dbReference>
<dbReference type="InterPro" id="IPR001362">
    <property type="entry name" value="Glyco_hydro_32"/>
</dbReference>
<dbReference type="CDD" id="cd08996">
    <property type="entry name" value="GH32_FFase"/>
    <property type="match status" value="1"/>
</dbReference>
<dbReference type="SUPFAM" id="SSF75005">
    <property type="entry name" value="Arabinanase/levansucrase/invertase"/>
    <property type="match status" value="1"/>
</dbReference>
<evidence type="ECO:0000256" key="6">
    <source>
        <dbReference type="SAM" id="MobiDB-lite"/>
    </source>
</evidence>
<feature type="domain" description="Glycosyl hydrolase family 32 N-terminal" evidence="7">
    <location>
        <begin position="26"/>
        <end position="336"/>
    </location>
</feature>
<dbReference type="Pfam" id="PF00251">
    <property type="entry name" value="Glyco_hydro_32N"/>
    <property type="match status" value="1"/>
</dbReference>
<dbReference type="Gene3D" id="2.60.120.560">
    <property type="entry name" value="Exo-inulinase, domain 1"/>
    <property type="match status" value="1"/>
</dbReference>
<dbReference type="InterPro" id="IPR013320">
    <property type="entry name" value="ConA-like_dom_sf"/>
</dbReference>
<protein>
    <recommendedName>
        <fullName evidence="2">beta-fructofuranosidase</fullName>
        <ecNumber evidence="2">3.2.1.26</ecNumber>
    </recommendedName>
</protein>
<feature type="domain" description="Glycosyl hydrolase family 32 C-terminal" evidence="8">
    <location>
        <begin position="362"/>
        <end position="492"/>
    </location>
</feature>
<sequence>MENLLQQANDHMEKASKRTKRHPAFHFTAPAGWINDPNGFSHFKGEYHLYYQHNPYGTRWDLMHWGHAVSKDLVRWEHRPVALAPEEAYEKDGCFSGSAIVRGDKLWIMYTGHLEPDKGNRDSFRENQNVAWSGDGIRFVKHAGNPVLDEKDLPAGFLPQDFRDPKVFEKDGTFYCVLAARDGAEGGKVLLYRSGDMLSWEYHGIAAEGPQGLEEVWECPDLFSLDGREVLLLSVINNRTPDGEGRKGFLHPTRYLAGTVDVEGCSPAWEREEELDCGFSFYAPQTTVDEKGRRIMVGWLSPWDADPALDRENGWAGMMSIPRILSVKGNVLHQTPVETVETLRKLPAVTYGDLAFSGPMELDNVEGKRYDLELSVDLGGAQRFEMEFRKGADCATSFAYDKTQGRFTLDRSRNGDSLPADTPENEWSRVRHKEYRLEKDRLQLRVLVDDYSIEVFVDDGRLVFSSLIAPQEDGEGIQFNSTGVARIERLEHHRL</sequence>
<dbReference type="EMBL" id="JAAEEH010000013">
    <property type="protein sequence ID" value="NDL67295.1"/>
    <property type="molecule type" value="Genomic_DNA"/>
</dbReference>
<gene>
    <name evidence="9" type="ORF">GXN74_06030</name>
</gene>
<dbReference type="PANTHER" id="PTHR43101:SF1">
    <property type="entry name" value="BETA-FRUCTOSIDASE"/>
    <property type="match status" value="1"/>
</dbReference>
<dbReference type="GO" id="GO:0004564">
    <property type="term" value="F:beta-fructofuranosidase activity"/>
    <property type="evidence" value="ECO:0007669"/>
    <property type="project" value="UniProtKB-EC"/>
</dbReference>
<dbReference type="InterPro" id="IPR013189">
    <property type="entry name" value="Glyco_hydro_32_C"/>
</dbReference>
<keyword evidence="4 5" id="KW-0326">Glycosidase</keyword>
<organism evidence="9 10">
    <name type="scientific">Anaerotalea alkaliphila</name>
    <dbReference type="NCBI Taxonomy" id="2662126"/>
    <lineage>
        <taxon>Bacteria</taxon>
        <taxon>Bacillati</taxon>
        <taxon>Bacillota</taxon>
        <taxon>Clostridia</taxon>
        <taxon>Eubacteriales</taxon>
        <taxon>Anaerotalea</taxon>
    </lineage>
</organism>
<evidence type="ECO:0000256" key="4">
    <source>
        <dbReference type="ARBA" id="ARBA00023295"/>
    </source>
</evidence>
<dbReference type="EC" id="3.2.1.26" evidence="2"/>